<protein>
    <submittedName>
        <fullName evidence="1">Uncharacterized protein</fullName>
    </submittedName>
</protein>
<sequence length="220" mass="24544">MELTNEFGFEQLINLASSNNSSTWSALISFCLLNVRHFCFPSLKSLSTFKFIPNVFLFIPNALDHGDLYSSFPSQRLQTLPWVNPPMAEVIELELVATQPRELGSENGGVSLPFLVKFLYCGLLLLSLRVTPSFSLSLSLILVVWKLPLLAPITSLPCSLYTTIASHREPQKTLNSTSTNNNFTPILLPSFMGDNQLPSYGVHFGQRALLDYSFRKLALP</sequence>
<dbReference type="EMBL" id="OZ021745">
    <property type="protein sequence ID" value="CAK9313257.1"/>
    <property type="molecule type" value="Genomic_DNA"/>
</dbReference>
<reference evidence="1 2" key="1">
    <citation type="submission" date="2024-03" db="EMBL/GenBank/DDBJ databases">
        <authorList>
            <person name="Gkanogiannis A."/>
            <person name="Becerra Lopez-Lavalle L."/>
        </authorList>
    </citation>
    <scope>NUCLEOTIDE SEQUENCE [LARGE SCALE GENOMIC DNA]</scope>
</reference>
<gene>
    <name evidence="1" type="ORF">CITCOLO1_LOCUS4970</name>
</gene>
<dbReference type="Proteomes" id="UP001642487">
    <property type="component" value="Chromosome 11"/>
</dbReference>
<keyword evidence="2" id="KW-1185">Reference proteome</keyword>
<organism evidence="1 2">
    <name type="scientific">Citrullus colocynthis</name>
    <name type="common">colocynth</name>
    <dbReference type="NCBI Taxonomy" id="252529"/>
    <lineage>
        <taxon>Eukaryota</taxon>
        <taxon>Viridiplantae</taxon>
        <taxon>Streptophyta</taxon>
        <taxon>Embryophyta</taxon>
        <taxon>Tracheophyta</taxon>
        <taxon>Spermatophyta</taxon>
        <taxon>Magnoliopsida</taxon>
        <taxon>eudicotyledons</taxon>
        <taxon>Gunneridae</taxon>
        <taxon>Pentapetalae</taxon>
        <taxon>rosids</taxon>
        <taxon>fabids</taxon>
        <taxon>Cucurbitales</taxon>
        <taxon>Cucurbitaceae</taxon>
        <taxon>Benincaseae</taxon>
        <taxon>Citrullus</taxon>
    </lineage>
</organism>
<proteinExistence type="predicted"/>
<accession>A0ABP0XZV0</accession>
<evidence type="ECO:0000313" key="1">
    <source>
        <dbReference type="EMBL" id="CAK9313257.1"/>
    </source>
</evidence>
<name>A0ABP0XZV0_9ROSI</name>
<evidence type="ECO:0000313" key="2">
    <source>
        <dbReference type="Proteomes" id="UP001642487"/>
    </source>
</evidence>